<dbReference type="RefSeq" id="WP_319832359.1">
    <property type="nucleotide sequence ID" value="NZ_CP138858.1"/>
</dbReference>
<feature type="signal peptide" evidence="1">
    <location>
        <begin position="1"/>
        <end position="22"/>
    </location>
</feature>
<gene>
    <name evidence="2" type="ORF">SH580_18840</name>
</gene>
<dbReference type="EMBL" id="CP138858">
    <property type="protein sequence ID" value="WPJ95479.1"/>
    <property type="molecule type" value="Genomic_DNA"/>
</dbReference>
<keyword evidence="3" id="KW-1185">Reference proteome</keyword>
<reference evidence="2 3" key="1">
    <citation type="submission" date="2023-11" db="EMBL/GenBank/DDBJ databases">
        <title>Coraliomargarita sp. nov., isolated from marine algae.</title>
        <authorList>
            <person name="Lee J.K."/>
            <person name="Baek J.H."/>
            <person name="Kim J.M."/>
            <person name="Choi D.G."/>
            <person name="Jeon C.O."/>
        </authorList>
    </citation>
    <scope>NUCLEOTIDE SEQUENCE [LARGE SCALE GENOMIC DNA]</scope>
    <source>
        <strain evidence="2 3">J2-16</strain>
    </source>
</reference>
<evidence type="ECO:0000256" key="1">
    <source>
        <dbReference type="SAM" id="SignalP"/>
    </source>
</evidence>
<keyword evidence="1" id="KW-0732">Signal</keyword>
<evidence type="ECO:0000313" key="2">
    <source>
        <dbReference type="EMBL" id="WPJ95479.1"/>
    </source>
</evidence>
<feature type="chain" id="PRO_5047314049" description="PEP-CTERM protein-sorting domain-containing protein" evidence="1">
    <location>
        <begin position="23"/>
        <end position="254"/>
    </location>
</feature>
<organism evidence="2 3">
    <name type="scientific">Coraliomargarita algicola</name>
    <dbReference type="NCBI Taxonomy" id="3092156"/>
    <lineage>
        <taxon>Bacteria</taxon>
        <taxon>Pseudomonadati</taxon>
        <taxon>Verrucomicrobiota</taxon>
        <taxon>Opitutia</taxon>
        <taxon>Puniceicoccales</taxon>
        <taxon>Coraliomargaritaceae</taxon>
        <taxon>Coraliomargarita</taxon>
    </lineage>
</organism>
<name>A0ABZ0RRB7_9BACT</name>
<evidence type="ECO:0008006" key="4">
    <source>
        <dbReference type="Google" id="ProtNLM"/>
    </source>
</evidence>
<evidence type="ECO:0000313" key="3">
    <source>
        <dbReference type="Proteomes" id="UP001324993"/>
    </source>
</evidence>
<sequence>MIHKKYSLIGLAFLAATLNSQAATLVGWDFGTPDAEAANSVNPAPTTIASGLSITSALDGVGGWNGSATQYTIGDNTGVAASGTTFGSTEAGNFGTTTNNANGGNLGAAITGNDYISFAITADTAGALDITGFSVSGAIASSKAANKWNILAQVDGGSTWEVAGALTTDQTITATQGLTDFTDIFIDLSGNATFQGIDSVEFRIYSWGGNGTTSSSRAQIDNLLVEGVIPEPSTYALLAGCFALSSVMLRRRRA</sequence>
<accession>A0ABZ0RRB7</accession>
<protein>
    <recommendedName>
        <fullName evidence="4">PEP-CTERM protein-sorting domain-containing protein</fullName>
    </recommendedName>
</protein>
<dbReference type="Proteomes" id="UP001324993">
    <property type="component" value="Chromosome"/>
</dbReference>
<proteinExistence type="predicted"/>